<proteinExistence type="predicted"/>
<protein>
    <submittedName>
        <fullName evidence="3">Uncharacterized protein LOC125777629</fullName>
    </submittedName>
</protein>
<evidence type="ECO:0000313" key="2">
    <source>
        <dbReference type="Proteomes" id="UP001652620"/>
    </source>
</evidence>
<organism evidence="2 3">
    <name type="scientific">Bactrocera dorsalis</name>
    <name type="common">Oriental fruit fly</name>
    <name type="synonym">Dacus dorsalis</name>
    <dbReference type="NCBI Taxonomy" id="27457"/>
    <lineage>
        <taxon>Eukaryota</taxon>
        <taxon>Metazoa</taxon>
        <taxon>Ecdysozoa</taxon>
        <taxon>Arthropoda</taxon>
        <taxon>Hexapoda</taxon>
        <taxon>Insecta</taxon>
        <taxon>Pterygota</taxon>
        <taxon>Neoptera</taxon>
        <taxon>Endopterygota</taxon>
        <taxon>Diptera</taxon>
        <taxon>Brachycera</taxon>
        <taxon>Muscomorpha</taxon>
        <taxon>Tephritoidea</taxon>
        <taxon>Tephritidae</taxon>
        <taxon>Bactrocera</taxon>
        <taxon>Bactrocera</taxon>
    </lineage>
</organism>
<gene>
    <name evidence="3" type="primary">LOC125777629</name>
</gene>
<dbReference type="RefSeq" id="XP_049308673.1">
    <property type="nucleotide sequence ID" value="XM_049452716.1"/>
</dbReference>
<keyword evidence="2" id="KW-1185">Reference proteome</keyword>
<feature type="region of interest" description="Disordered" evidence="1">
    <location>
        <begin position="66"/>
        <end position="162"/>
    </location>
</feature>
<accession>A0ABM3JHH8</accession>
<evidence type="ECO:0000256" key="1">
    <source>
        <dbReference type="SAM" id="MobiDB-lite"/>
    </source>
</evidence>
<feature type="compositionally biased region" description="Polar residues" evidence="1">
    <location>
        <begin position="105"/>
        <end position="117"/>
    </location>
</feature>
<reference evidence="3" key="1">
    <citation type="submission" date="2025-08" db="UniProtKB">
        <authorList>
            <consortium name="RefSeq"/>
        </authorList>
    </citation>
    <scope>IDENTIFICATION</scope>
    <source>
        <tissue evidence="3">Adult</tissue>
    </source>
</reference>
<evidence type="ECO:0000313" key="3">
    <source>
        <dbReference type="RefSeq" id="XP_049308673.1"/>
    </source>
</evidence>
<feature type="compositionally biased region" description="Basic residues" evidence="1">
    <location>
        <begin position="123"/>
        <end position="142"/>
    </location>
</feature>
<name>A0ABM3JHH8_BACDO</name>
<sequence>MSPATNTSLLNKSDCGEKNEEISQAAIKFRLVKELHILSISNIENPYQSIQLVTTATSISITLSTSYSDSSLPVGSSNGESDFQKPRQRKQNVQHGQYVVPGLSTELSSDDGYSSCNNERRKSNNYRRRGNQSMSKAHHTPRPRSISTSSAESGVFSGDDCNYQPLPPRISDCVVDTVNNNRNNRGTHQNFSKNRRFTRNLQGMPTSATHFASSKAFNAPAAPTLPQPPQSWLLGSAKSLVNEAESADEQEMAKKADTFDFYNLNMLLSVKA</sequence>
<dbReference type="Proteomes" id="UP001652620">
    <property type="component" value="Chromosome 3"/>
</dbReference>
<dbReference type="GeneID" id="125777629"/>